<dbReference type="EC" id="3.1.-.-" evidence="2"/>
<dbReference type="InterPro" id="IPR050126">
    <property type="entry name" value="Ap4A_hydrolase"/>
</dbReference>
<evidence type="ECO:0000259" key="1">
    <source>
        <dbReference type="Pfam" id="PF00149"/>
    </source>
</evidence>
<feature type="domain" description="Calcineurin-like phosphoesterase" evidence="1">
    <location>
        <begin position="1"/>
        <end position="168"/>
    </location>
</feature>
<dbReference type="SUPFAM" id="SSF56300">
    <property type="entry name" value="Metallo-dependent phosphatases"/>
    <property type="match status" value="1"/>
</dbReference>
<dbReference type="InterPro" id="IPR004843">
    <property type="entry name" value="Calcineurin-like_PHP"/>
</dbReference>
<dbReference type="Pfam" id="PF00149">
    <property type="entry name" value="Metallophos"/>
    <property type="match status" value="1"/>
</dbReference>
<protein>
    <submittedName>
        <fullName evidence="2">Metallophosphoesterase family protein</fullName>
        <ecNumber evidence="2">3.1.-.-</ecNumber>
    </submittedName>
</protein>
<dbReference type="Gene3D" id="3.60.21.10">
    <property type="match status" value="1"/>
</dbReference>
<gene>
    <name evidence="2" type="ORF">Q5H92_17370</name>
</gene>
<dbReference type="InterPro" id="IPR029052">
    <property type="entry name" value="Metallo-depent_PP-like"/>
</dbReference>
<proteinExistence type="predicted"/>
<sequence>MNLFIIGDVHGCFHTFQELLKRWDPTTDHLIQVGDLVDRGAHTPATVELARELNEKYPDTTTFLMGNHEDAMLHHYAPHGPYPGWLKWGGRSTTEQYRAQPTLLARHLPWLKKRPVLWQNEHVLVSHAGIGPSESAYDPDSSDGLLWARGPLRRLGKLQVVGHTPMSDGEPILDPDSHTMYIDTGAVFGGNLTGLRLSPTGAVLDIVLIPVFPQDLLEKPRFSYLTPQ</sequence>
<organism evidence="2 3">
    <name type="scientific">Hymenobacter mellowenesis</name>
    <dbReference type="NCBI Taxonomy" id="3063995"/>
    <lineage>
        <taxon>Bacteria</taxon>
        <taxon>Pseudomonadati</taxon>
        <taxon>Bacteroidota</taxon>
        <taxon>Cytophagia</taxon>
        <taxon>Cytophagales</taxon>
        <taxon>Hymenobacteraceae</taxon>
        <taxon>Hymenobacter</taxon>
    </lineage>
</organism>
<evidence type="ECO:0000313" key="2">
    <source>
        <dbReference type="EMBL" id="MDO7848140.1"/>
    </source>
</evidence>
<reference evidence="2" key="1">
    <citation type="submission" date="2023-07" db="EMBL/GenBank/DDBJ databases">
        <authorList>
            <person name="Kim M.K."/>
        </authorList>
    </citation>
    <scope>NUCLEOTIDE SEQUENCE</scope>
    <source>
        <strain evidence="2">M29</strain>
    </source>
</reference>
<evidence type="ECO:0000313" key="3">
    <source>
        <dbReference type="Proteomes" id="UP001167796"/>
    </source>
</evidence>
<keyword evidence="2" id="KW-0378">Hydrolase</keyword>
<keyword evidence="3" id="KW-1185">Reference proteome</keyword>
<dbReference type="PANTHER" id="PTHR42850:SF4">
    <property type="entry name" value="ZINC-DEPENDENT ENDOPOLYPHOSPHATASE"/>
    <property type="match status" value="1"/>
</dbReference>
<dbReference type="RefSeq" id="WP_305012821.1">
    <property type="nucleotide sequence ID" value="NZ_JAUQSX010000009.1"/>
</dbReference>
<name>A0ABT9AE79_9BACT</name>
<accession>A0ABT9AE79</accession>
<comment type="caution">
    <text evidence="2">The sequence shown here is derived from an EMBL/GenBank/DDBJ whole genome shotgun (WGS) entry which is preliminary data.</text>
</comment>
<dbReference type="GO" id="GO:0016787">
    <property type="term" value="F:hydrolase activity"/>
    <property type="evidence" value="ECO:0007669"/>
    <property type="project" value="UniProtKB-KW"/>
</dbReference>
<dbReference type="Proteomes" id="UP001167796">
    <property type="component" value="Unassembled WGS sequence"/>
</dbReference>
<dbReference type="PANTHER" id="PTHR42850">
    <property type="entry name" value="METALLOPHOSPHOESTERASE"/>
    <property type="match status" value="1"/>
</dbReference>
<dbReference type="CDD" id="cd00144">
    <property type="entry name" value="MPP_PPP_family"/>
    <property type="match status" value="1"/>
</dbReference>
<dbReference type="EMBL" id="JAUQSX010000009">
    <property type="protein sequence ID" value="MDO7848140.1"/>
    <property type="molecule type" value="Genomic_DNA"/>
</dbReference>